<accession>A0A1X7EGW1</accession>
<gene>
    <name evidence="1" type="ORF">SAMN06295900_105391</name>
</gene>
<reference evidence="2" key="1">
    <citation type="submission" date="2017-04" db="EMBL/GenBank/DDBJ databases">
        <authorList>
            <person name="Varghese N."/>
            <person name="Submissions S."/>
        </authorList>
    </citation>
    <scope>NUCLEOTIDE SEQUENCE [LARGE SCALE GENOMIC DNA]</scope>
    <source>
        <strain evidence="2">Ballard 720</strain>
    </source>
</reference>
<evidence type="ECO:0000313" key="2">
    <source>
        <dbReference type="Proteomes" id="UP000192911"/>
    </source>
</evidence>
<evidence type="ECO:0000313" key="1">
    <source>
        <dbReference type="EMBL" id="SMF33796.1"/>
    </source>
</evidence>
<name>A0A1X7EGW1_TRICW</name>
<dbReference type="STRING" id="28094.SAMN06295900_105391"/>
<protein>
    <submittedName>
        <fullName evidence="1">Uncharacterized protein</fullName>
    </submittedName>
</protein>
<dbReference type="AlphaFoldDB" id="A0A1X7EGW1"/>
<dbReference type="Proteomes" id="UP000192911">
    <property type="component" value="Unassembled WGS sequence"/>
</dbReference>
<sequence length="328" mass="35128">MLRGAFFFCRSQFVLWVVGRMSVRAKAFFLLRSCAMHECSGTGPLIALTPIPCKAVVPDLVFSQTSPRAALRCAGKPHDRSFHASRAGAAPTRAAPACTRCNARCRGSARRRARGLAASRPARGCFGAGPGSGQLAGGNAVHRKARAVSERRRDRHYAIARKSRARACGQGDFRCQSVRLHARRSEPHESGRGAESAAARCHGQRGAGACFRACFRIRAGGCQRRGACRCVGRRACVRIRRARERPATCIGACAGSRARERRATCIGTGHASSAGKRGTRRCPACGCQCACSRVRGKCPGARERQQRARLDRVDPAGCQRACGNPAIG</sequence>
<keyword evidence="2" id="KW-1185">Reference proteome</keyword>
<organism evidence="1 2">
    <name type="scientific">Trinickia caryophylli</name>
    <name type="common">Paraburkholderia caryophylli</name>
    <dbReference type="NCBI Taxonomy" id="28094"/>
    <lineage>
        <taxon>Bacteria</taxon>
        <taxon>Pseudomonadati</taxon>
        <taxon>Pseudomonadota</taxon>
        <taxon>Betaproteobacteria</taxon>
        <taxon>Burkholderiales</taxon>
        <taxon>Burkholderiaceae</taxon>
        <taxon>Trinickia</taxon>
    </lineage>
</organism>
<proteinExistence type="predicted"/>
<dbReference type="EMBL" id="FXAH01000005">
    <property type="protein sequence ID" value="SMF33796.1"/>
    <property type="molecule type" value="Genomic_DNA"/>
</dbReference>